<reference evidence="2" key="1">
    <citation type="submission" date="2022-08" db="EMBL/GenBank/DDBJ databases">
        <authorList>
            <person name="Deng Y."/>
            <person name="Han X.-F."/>
            <person name="Zhang Y.-Q."/>
        </authorList>
    </citation>
    <scope>NUCLEOTIDE SEQUENCE</scope>
    <source>
        <strain evidence="2">CPCC 203386</strain>
    </source>
</reference>
<feature type="region of interest" description="Disordered" evidence="1">
    <location>
        <begin position="1"/>
        <end position="45"/>
    </location>
</feature>
<accession>A0ABT2GY40</accession>
<comment type="caution">
    <text evidence="2">The sequence shown here is derived from an EMBL/GenBank/DDBJ whole genome shotgun (WGS) entry which is preliminary data.</text>
</comment>
<feature type="compositionally biased region" description="Low complexity" evidence="1">
    <location>
        <begin position="1"/>
        <end position="17"/>
    </location>
</feature>
<evidence type="ECO:0000256" key="1">
    <source>
        <dbReference type="SAM" id="MobiDB-lite"/>
    </source>
</evidence>
<proteinExistence type="predicted"/>
<dbReference type="Proteomes" id="UP001165586">
    <property type="component" value="Unassembled WGS sequence"/>
</dbReference>
<feature type="compositionally biased region" description="Polar residues" evidence="1">
    <location>
        <begin position="35"/>
        <end position="45"/>
    </location>
</feature>
<gene>
    <name evidence="2" type="ORF">N1032_03845</name>
</gene>
<name>A0ABT2GY40_9MICO</name>
<dbReference type="RefSeq" id="WP_259537541.1">
    <property type="nucleotide sequence ID" value="NZ_JANLCJ010000001.1"/>
</dbReference>
<keyword evidence="3" id="KW-1185">Reference proteome</keyword>
<evidence type="ECO:0000313" key="2">
    <source>
        <dbReference type="EMBL" id="MCS5732874.1"/>
    </source>
</evidence>
<protein>
    <submittedName>
        <fullName evidence="2">Uncharacterized protein</fullName>
    </submittedName>
</protein>
<dbReference type="EMBL" id="JANLCJ010000001">
    <property type="protein sequence ID" value="MCS5732874.1"/>
    <property type="molecule type" value="Genomic_DNA"/>
</dbReference>
<organism evidence="2 3">
    <name type="scientific">Herbiconiux daphne</name>
    <dbReference type="NCBI Taxonomy" id="2970914"/>
    <lineage>
        <taxon>Bacteria</taxon>
        <taxon>Bacillati</taxon>
        <taxon>Actinomycetota</taxon>
        <taxon>Actinomycetes</taxon>
        <taxon>Micrococcales</taxon>
        <taxon>Microbacteriaceae</taxon>
        <taxon>Herbiconiux</taxon>
    </lineage>
</organism>
<sequence>MVTLDSDSTTSTRSSRSQPPPTATPIVSVIASGLEDNSSQLATRV</sequence>
<evidence type="ECO:0000313" key="3">
    <source>
        <dbReference type="Proteomes" id="UP001165586"/>
    </source>
</evidence>